<name>A0A7M5XJV2_9CNID</name>
<reference evidence="1" key="1">
    <citation type="submission" date="2021-01" db="UniProtKB">
        <authorList>
            <consortium name="EnsemblMetazoa"/>
        </authorList>
    </citation>
    <scope>IDENTIFICATION</scope>
</reference>
<dbReference type="InterPro" id="IPR011011">
    <property type="entry name" value="Znf_FYVE_PHD"/>
</dbReference>
<dbReference type="InterPro" id="IPR013083">
    <property type="entry name" value="Znf_RING/FYVE/PHD"/>
</dbReference>
<dbReference type="OrthoDB" id="10635801at2759"/>
<protein>
    <recommendedName>
        <fullName evidence="3">Zinc finger PHD-type domain-containing protein</fullName>
    </recommendedName>
</protein>
<dbReference type="Proteomes" id="UP000594262">
    <property type="component" value="Unplaced"/>
</dbReference>
<dbReference type="SUPFAM" id="SSF57903">
    <property type="entry name" value="FYVE/PHD zinc finger"/>
    <property type="match status" value="1"/>
</dbReference>
<evidence type="ECO:0008006" key="3">
    <source>
        <dbReference type="Google" id="ProtNLM"/>
    </source>
</evidence>
<keyword evidence="2" id="KW-1185">Reference proteome</keyword>
<dbReference type="Gene3D" id="3.30.40.10">
    <property type="entry name" value="Zinc/RING finger domain, C3HC4 (zinc finger)"/>
    <property type="match status" value="1"/>
</dbReference>
<evidence type="ECO:0000313" key="1">
    <source>
        <dbReference type="EnsemblMetazoa" id="CLYHEMP024231.1"/>
    </source>
</evidence>
<dbReference type="AlphaFoldDB" id="A0A7M5XJV2"/>
<proteinExistence type="predicted"/>
<dbReference type="EnsemblMetazoa" id="CLYHEMT024231.1">
    <property type="protein sequence ID" value="CLYHEMP024231.1"/>
    <property type="gene ID" value="CLYHEMG024231"/>
</dbReference>
<accession>A0A7M5XJV2</accession>
<sequence length="106" mass="11979">MKKAAKSNHKVIAPKKLVVESMSGKDDSKIKKPKDAVTGKCAVCKRIFESEEDKKFCKGKKKATEWVGCDEKNCKYWGHASCVGLVAKKKKSIKDIPFQCFQQRKK</sequence>
<evidence type="ECO:0000313" key="2">
    <source>
        <dbReference type="Proteomes" id="UP000594262"/>
    </source>
</evidence>
<organism evidence="1 2">
    <name type="scientific">Clytia hemisphaerica</name>
    <dbReference type="NCBI Taxonomy" id="252671"/>
    <lineage>
        <taxon>Eukaryota</taxon>
        <taxon>Metazoa</taxon>
        <taxon>Cnidaria</taxon>
        <taxon>Hydrozoa</taxon>
        <taxon>Hydroidolina</taxon>
        <taxon>Leptothecata</taxon>
        <taxon>Obeliida</taxon>
        <taxon>Clytiidae</taxon>
        <taxon>Clytia</taxon>
    </lineage>
</organism>